<comment type="subcellular location">
    <subcellularLocation>
        <location evidence="1">Membrane</location>
        <topology evidence="1">Single-pass membrane protein</topology>
    </subcellularLocation>
</comment>
<dbReference type="InterPro" id="IPR005498">
    <property type="entry name" value="T4SS_VirB10/TraB/TrbI"/>
</dbReference>
<proteinExistence type="inferred from homology"/>
<evidence type="ECO:0000256" key="6">
    <source>
        <dbReference type="SAM" id="MobiDB-lite"/>
    </source>
</evidence>
<reference evidence="8 9" key="1">
    <citation type="submission" date="2016-10" db="EMBL/GenBank/DDBJ databases">
        <authorList>
            <person name="de Groot N.N."/>
        </authorList>
    </citation>
    <scope>NUCLEOTIDE SEQUENCE [LARGE SCALE GENOMIC DNA]</scope>
    <source>
        <strain evidence="8 9">DSM 12130</strain>
    </source>
</reference>
<dbReference type="Gene3D" id="2.40.128.260">
    <property type="entry name" value="Type IV secretion system, VirB10/TraB/TrbI"/>
    <property type="match status" value="1"/>
</dbReference>
<feature type="region of interest" description="Disordered" evidence="6">
    <location>
        <begin position="134"/>
        <end position="178"/>
    </location>
</feature>
<accession>A0A1H0PAA6</accession>
<dbReference type="AlphaFoldDB" id="A0A1H0PAA6"/>
<feature type="compositionally biased region" description="Polar residues" evidence="6">
    <location>
        <begin position="145"/>
        <end position="166"/>
    </location>
</feature>
<dbReference type="GO" id="GO:0016020">
    <property type="term" value="C:membrane"/>
    <property type="evidence" value="ECO:0007669"/>
    <property type="project" value="UniProtKB-SubCell"/>
</dbReference>
<evidence type="ECO:0000256" key="1">
    <source>
        <dbReference type="ARBA" id="ARBA00004167"/>
    </source>
</evidence>
<feature type="compositionally biased region" description="Basic and acidic residues" evidence="6">
    <location>
        <begin position="79"/>
        <end position="95"/>
    </location>
</feature>
<protein>
    <submittedName>
        <fullName evidence="8">Type IV secretion system protein VirB10</fullName>
    </submittedName>
</protein>
<dbReference type="OrthoDB" id="9807354at2"/>
<dbReference type="CDD" id="cd16429">
    <property type="entry name" value="VirB10"/>
    <property type="match status" value="1"/>
</dbReference>
<keyword evidence="5 7" id="KW-0472">Membrane</keyword>
<evidence type="ECO:0000313" key="9">
    <source>
        <dbReference type="Proteomes" id="UP000199073"/>
    </source>
</evidence>
<gene>
    <name evidence="8" type="ORF">SAMN05660330_01582</name>
</gene>
<feature type="region of interest" description="Disordered" evidence="6">
    <location>
        <begin position="69"/>
        <end position="96"/>
    </location>
</feature>
<evidence type="ECO:0000256" key="7">
    <source>
        <dbReference type="SAM" id="Phobius"/>
    </source>
</evidence>
<keyword evidence="9" id="KW-1185">Reference proteome</keyword>
<organism evidence="8 9">
    <name type="scientific">Desulforhopalus singaporensis</name>
    <dbReference type="NCBI Taxonomy" id="91360"/>
    <lineage>
        <taxon>Bacteria</taxon>
        <taxon>Pseudomonadati</taxon>
        <taxon>Thermodesulfobacteriota</taxon>
        <taxon>Desulfobulbia</taxon>
        <taxon>Desulfobulbales</taxon>
        <taxon>Desulfocapsaceae</taxon>
        <taxon>Desulforhopalus</taxon>
    </lineage>
</organism>
<keyword evidence="4 7" id="KW-1133">Transmembrane helix</keyword>
<dbReference type="RefSeq" id="WP_092221567.1">
    <property type="nucleotide sequence ID" value="NZ_FNJI01000009.1"/>
</dbReference>
<name>A0A1H0PAA6_9BACT</name>
<dbReference type="InterPro" id="IPR042217">
    <property type="entry name" value="T4SS_VirB10/TrbI"/>
</dbReference>
<dbReference type="Pfam" id="PF03743">
    <property type="entry name" value="TrbI"/>
    <property type="match status" value="1"/>
</dbReference>
<feature type="transmembrane region" description="Helical" evidence="7">
    <location>
        <begin position="24"/>
        <end position="43"/>
    </location>
</feature>
<dbReference type="STRING" id="91360.SAMN05660330_01582"/>
<evidence type="ECO:0000256" key="4">
    <source>
        <dbReference type="ARBA" id="ARBA00022989"/>
    </source>
</evidence>
<evidence type="ECO:0000313" key="8">
    <source>
        <dbReference type="EMBL" id="SDP01953.1"/>
    </source>
</evidence>
<keyword evidence="3 7" id="KW-0812">Transmembrane</keyword>
<comment type="similarity">
    <text evidence="2">Belongs to the TrbI/VirB10 family.</text>
</comment>
<evidence type="ECO:0000256" key="2">
    <source>
        <dbReference type="ARBA" id="ARBA00010265"/>
    </source>
</evidence>
<evidence type="ECO:0000256" key="5">
    <source>
        <dbReference type="ARBA" id="ARBA00023136"/>
    </source>
</evidence>
<evidence type="ECO:0000256" key="3">
    <source>
        <dbReference type="ARBA" id="ARBA00022692"/>
    </source>
</evidence>
<dbReference type="Proteomes" id="UP000199073">
    <property type="component" value="Unassembled WGS sequence"/>
</dbReference>
<sequence length="425" mass="45999">MSDKAPQGLSRPSVVVTTLSRKPVVIIGLLVLIIIGLVVSAIFTKPDFTQEEQQEDLVVRPSEDFNTSVGAGLNLPKAPDVKGVTENKEVEKDPRQLLPRPITVTRPQVDPILQMRQQELLELRRYKRDLQRSALHSKPLAYTRPSVNRDNGESTPPDSSLASTGTAAADSLPSPISSKERDLEYAKAMAAAAARGEDPSTVPYPAAQGEQTIGAVTDDWDNGFSMQGTNPLALRTGAVIPTVLITGINSDLSGQIIGQVSQDVYDTATGDNMLIPQGTRLVGQYKNGVALGAKRLFVAWTRLVFPDGRTMTLNKFPGADQLGQSGLSDKVNNHYFRIYGHALLMSLITGGTAYSIDTLSDNDSDVPSFSQSMGMALATQMSQASLTLLQKFANISPTLTVRPGYKLNVVVVKDLQFTEQYENKL</sequence>
<dbReference type="EMBL" id="FNJI01000009">
    <property type="protein sequence ID" value="SDP01953.1"/>
    <property type="molecule type" value="Genomic_DNA"/>
</dbReference>